<dbReference type="AlphaFoldDB" id="A0A7W3NJC4"/>
<dbReference type="EMBL" id="JACJIJ010000002">
    <property type="protein sequence ID" value="MBA9051589.1"/>
    <property type="molecule type" value="Genomic_DNA"/>
</dbReference>
<dbReference type="GeneID" id="93979303"/>
<sequence length="52" mass="6172">MPPVITVAVLLLPVLSLLLFGLDQVEDRWVTRPSKPRTARVRRRRRVRPERR</sequence>
<evidence type="ECO:0000313" key="2">
    <source>
        <dbReference type="Proteomes" id="UP000577386"/>
    </source>
</evidence>
<dbReference type="RefSeq" id="WP_182779265.1">
    <property type="nucleotide sequence ID" value="NZ_BAAAHW010000002.1"/>
</dbReference>
<accession>A0A7W3NJC4</accession>
<reference evidence="1 2" key="1">
    <citation type="submission" date="2020-08" db="EMBL/GenBank/DDBJ databases">
        <title>Sequencing the genomes of 1000 actinobacteria strains.</title>
        <authorList>
            <person name="Klenk H.-P."/>
        </authorList>
    </citation>
    <scope>NUCLEOTIDE SEQUENCE [LARGE SCALE GENOMIC DNA]</scope>
    <source>
        <strain evidence="1 2">DSM 41827</strain>
    </source>
</reference>
<organism evidence="1 2">
    <name type="scientific">Streptomyces murinus</name>
    <dbReference type="NCBI Taxonomy" id="33900"/>
    <lineage>
        <taxon>Bacteria</taxon>
        <taxon>Bacillati</taxon>
        <taxon>Actinomycetota</taxon>
        <taxon>Actinomycetes</taxon>
        <taxon>Kitasatosporales</taxon>
        <taxon>Streptomycetaceae</taxon>
        <taxon>Streptomyces</taxon>
    </lineage>
</organism>
<gene>
    <name evidence="1" type="ORF">HDA42_000767</name>
</gene>
<dbReference type="Proteomes" id="UP000577386">
    <property type="component" value="Unassembled WGS sequence"/>
</dbReference>
<proteinExistence type="predicted"/>
<keyword evidence="2" id="KW-1185">Reference proteome</keyword>
<comment type="caution">
    <text evidence="1">The sequence shown here is derived from an EMBL/GenBank/DDBJ whole genome shotgun (WGS) entry which is preliminary data.</text>
</comment>
<protein>
    <submittedName>
        <fullName evidence="1">Uncharacterized protein</fullName>
    </submittedName>
</protein>
<name>A0A7W3NJC4_STRMR</name>
<evidence type="ECO:0000313" key="1">
    <source>
        <dbReference type="EMBL" id="MBA9051589.1"/>
    </source>
</evidence>